<dbReference type="Pfam" id="PF00072">
    <property type="entry name" value="Response_reg"/>
    <property type="match status" value="1"/>
</dbReference>
<dbReference type="SUPFAM" id="SSF48452">
    <property type="entry name" value="TPR-like"/>
    <property type="match status" value="1"/>
</dbReference>
<dbReference type="SMART" id="SM00862">
    <property type="entry name" value="Trans_reg_C"/>
    <property type="match status" value="1"/>
</dbReference>
<name>A0ABU5CW97_9BACI</name>
<dbReference type="PANTHER" id="PTHR35807:SF2">
    <property type="entry name" value="TRANSCRIPTIONAL ACTIVATOR DOMAIN"/>
    <property type="match status" value="1"/>
</dbReference>
<dbReference type="InterPro" id="IPR036388">
    <property type="entry name" value="WH-like_DNA-bd_sf"/>
</dbReference>
<evidence type="ECO:0000256" key="7">
    <source>
        <dbReference type="PROSITE-ProRule" id="PRU00169"/>
    </source>
</evidence>
<dbReference type="RefSeq" id="WP_320380960.1">
    <property type="nucleotide sequence ID" value="NZ_JAWDIQ010000003.1"/>
</dbReference>
<keyword evidence="12" id="KW-1185">Reference proteome</keyword>
<evidence type="ECO:0000259" key="9">
    <source>
        <dbReference type="PROSITE" id="PS50110"/>
    </source>
</evidence>
<evidence type="ECO:0000256" key="3">
    <source>
        <dbReference type="ARBA" id="ARBA00023012"/>
    </source>
</evidence>
<dbReference type="Pfam" id="PF03704">
    <property type="entry name" value="BTAD"/>
    <property type="match status" value="1"/>
</dbReference>
<comment type="subcellular location">
    <subcellularLocation>
        <location evidence="1">Cytoplasm</location>
    </subcellularLocation>
</comment>
<dbReference type="Proteomes" id="UP001275315">
    <property type="component" value="Unassembled WGS sequence"/>
</dbReference>
<sequence>MRRYQSRLKGNLMRVMLIDDEPLALELLEIQLKKVCKISNLQKFTYLNIHKQARLIQETDVVFLDIEMPGNNGLELAEQIVEINPQLEIVFVTAFHQYAVEAFELQALDYLIKPVQVERLKKTVERLPTYINKHTSPTTKPSHFRVNISGELSFEGENNTYEIIKWRTAKSKELFLYLLQHTGKTVRKSKLVDLLWPDFEPNRAYSQLYTTIYNIRKTLGKYHEHFLIKSMHSSYSLIIKNVSIDITEWENRLKAAPPLYFDTIQKYEEMMAIYGECYLSDEGYLWAEPERFRLEKLWLKHAHQIANFYEQQRDVEKAIQWYTNICNRHPDDEIAHFALMKIYAELGYGIFVHHQYEKLQEALQELDIEISEHIQRWYTSWRGVII</sequence>
<dbReference type="Gene3D" id="1.25.40.10">
    <property type="entry name" value="Tetratricopeptide repeat domain"/>
    <property type="match status" value="1"/>
</dbReference>
<dbReference type="Gene3D" id="1.10.10.10">
    <property type="entry name" value="Winged helix-like DNA-binding domain superfamily/Winged helix DNA-binding domain"/>
    <property type="match status" value="1"/>
</dbReference>
<dbReference type="InterPro" id="IPR051677">
    <property type="entry name" value="AfsR-DnrI-RedD_regulator"/>
</dbReference>
<evidence type="ECO:0000313" key="11">
    <source>
        <dbReference type="EMBL" id="MDY0410099.1"/>
    </source>
</evidence>
<keyword evidence="3" id="KW-0902">Two-component regulatory system</keyword>
<dbReference type="SUPFAM" id="SSF46894">
    <property type="entry name" value="C-terminal effector domain of the bipartite response regulators"/>
    <property type="match status" value="1"/>
</dbReference>
<reference evidence="11 12" key="1">
    <citation type="submission" date="2023-10" db="EMBL/GenBank/DDBJ databases">
        <title>Virgibacillus soli CC-YMP-6 genome.</title>
        <authorList>
            <person name="Miliotis G."/>
            <person name="Sengupta P."/>
            <person name="Hameed A."/>
            <person name="Chuvochina M."/>
            <person name="Mcdonagh F."/>
            <person name="Simpson A.C."/>
            <person name="Singh N.K."/>
            <person name="Rekha P.D."/>
            <person name="Raman K."/>
            <person name="Hugenholtz P."/>
            <person name="Venkateswaran K."/>
        </authorList>
    </citation>
    <scope>NUCLEOTIDE SEQUENCE [LARGE SCALE GENOMIC DNA]</scope>
    <source>
        <strain evidence="11 12">CC-YMP-6</strain>
    </source>
</reference>
<dbReference type="EMBL" id="JAWDIQ010000003">
    <property type="protein sequence ID" value="MDY0410099.1"/>
    <property type="molecule type" value="Genomic_DNA"/>
</dbReference>
<feature type="domain" description="OmpR/PhoB-type" evidence="10">
    <location>
        <begin position="136"/>
        <end position="239"/>
    </location>
</feature>
<evidence type="ECO:0000256" key="2">
    <source>
        <dbReference type="ARBA" id="ARBA00005820"/>
    </source>
</evidence>
<proteinExistence type="inferred from homology"/>
<dbReference type="PROSITE" id="PS51755">
    <property type="entry name" value="OMPR_PHOB"/>
    <property type="match status" value="1"/>
</dbReference>
<dbReference type="SMART" id="SM01043">
    <property type="entry name" value="BTAD"/>
    <property type="match status" value="1"/>
</dbReference>
<dbReference type="PANTHER" id="PTHR35807">
    <property type="entry name" value="TRANSCRIPTIONAL REGULATOR REDD-RELATED"/>
    <property type="match status" value="1"/>
</dbReference>
<evidence type="ECO:0000256" key="1">
    <source>
        <dbReference type="ARBA" id="ARBA00004496"/>
    </source>
</evidence>
<evidence type="ECO:0000259" key="10">
    <source>
        <dbReference type="PROSITE" id="PS51755"/>
    </source>
</evidence>
<keyword evidence="5 8" id="KW-0238">DNA-binding</keyword>
<dbReference type="PROSITE" id="PS50110">
    <property type="entry name" value="RESPONSE_REGULATORY"/>
    <property type="match status" value="1"/>
</dbReference>
<evidence type="ECO:0000256" key="5">
    <source>
        <dbReference type="ARBA" id="ARBA00023125"/>
    </source>
</evidence>
<dbReference type="InterPro" id="IPR011990">
    <property type="entry name" value="TPR-like_helical_dom_sf"/>
</dbReference>
<dbReference type="InterPro" id="IPR016032">
    <property type="entry name" value="Sig_transdc_resp-reg_C-effctor"/>
</dbReference>
<feature type="domain" description="Response regulatory" evidence="9">
    <location>
        <begin position="14"/>
        <end position="128"/>
    </location>
</feature>
<comment type="caution">
    <text evidence="11">The sequence shown here is derived from an EMBL/GenBank/DDBJ whole genome shotgun (WGS) entry which is preliminary data.</text>
</comment>
<evidence type="ECO:0000256" key="8">
    <source>
        <dbReference type="PROSITE-ProRule" id="PRU01091"/>
    </source>
</evidence>
<evidence type="ECO:0000256" key="6">
    <source>
        <dbReference type="ARBA" id="ARBA00023163"/>
    </source>
</evidence>
<dbReference type="SUPFAM" id="SSF52172">
    <property type="entry name" value="CheY-like"/>
    <property type="match status" value="1"/>
</dbReference>
<protein>
    <submittedName>
        <fullName evidence="11">Response regulator</fullName>
    </submittedName>
</protein>
<dbReference type="SMART" id="SM00448">
    <property type="entry name" value="REC"/>
    <property type="match status" value="1"/>
</dbReference>
<keyword evidence="7" id="KW-0597">Phosphoprotein</keyword>
<gene>
    <name evidence="11" type="ORF">RWD45_18010</name>
</gene>
<organism evidence="11 12">
    <name type="scientific">Paracerasibacillus soli</name>
    <dbReference type="NCBI Taxonomy" id="480284"/>
    <lineage>
        <taxon>Bacteria</taxon>
        <taxon>Bacillati</taxon>
        <taxon>Bacillota</taxon>
        <taxon>Bacilli</taxon>
        <taxon>Bacillales</taxon>
        <taxon>Bacillaceae</taxon>
        <taxon>Paracerasibacillus</taxon>
    </lineage>
</organism>
<dbReference type="InterPro" id="IPR005158">
    <property type="entry name" value="BTAD"/>
</dbReference>
<dbReference type="InterPro" id="IPR001867">
    <property type="entry name" value="OmpR/PhoB-type_DNA-bd"/>
</dbReference>
<dbReference type="Gene3D" id="3.40.50.2300">
    <property type="match status" value="1"/>
</dbReference>
<comment type="similarity">
    <text evidence="2">Belongs to the AfsR/DnrI/RedD regulatory family.</text>
</comment>
<dbReference type="InterPro" id="IPR001789">
    <property type="entry name" value="Sig_transdc_resp-reg_receiver"/>
</dbReference>
<accession>A0ABU5CW97</accession>
<evidence type="ECO:0000256" key="4">
    <source>
        <dbReference type="ARBA" id="ARBA00023015"/>
    </source>
</evidence>
<feature type="modified residue" description="4-aspartylphosphate" evidence="7">
    <location>
        <position position="65"/>
    </location>
</feature>
<keyword evidence="6" id="KW-0804">Transcription</keyword>
<feature type="DNA-binding region" description="OmpR/PhoB-type" evidence="8">
    <location>
        <begin position="136"/>
        <end position="239"/>
    </location>
</feature>
<dbReference type="InterPro" id="IPR011006">
    <property type="entry name" value="CheY-like_superfamily"/>
</dbReference>
<keyword evidence="4" id="KW-0805">Transcription regulation</keyword>
<evidence type="ECO:0000313" key="12">
    <source>
        <dbReference type="Proteomes" id="UP001275315"/>
    </source>
</evidence>